<evidence type="ECO:0000313" key="5">
    <source>
        <dbReference type="EMBL" id="GAU24279.1"/>
    </source>
</evidence>
<dbReference type="InterPro" id="IPR028160">
    <property type="entry name" value="Slx9-like"/>
</dbReference>
<accession>A0A2Z6MYU0</accession>
<dbReference type="PANTHER" id="PTHR31109">
    <property type="entry name" value="PROTEIN FAM207A"/>
    <property type="match status" value="1"/>
</dbReference>
<dbReference type="GO" id="GO:0005730">
    <property type="term" value="C:nucleolus"/>
    <property type="evidence" value="ECO:0007669"/>
    <property type="project" value="UniProtKB-SubCell"/>
</dbReference>
<reference evidence="6" key="1">
    <citation type="journal article" date="2017" name="Front. Plant Sci.">
        <title>Climate Clever Clovers: New Paradigm to Reduce the Environmental Footprint of Ruminants by Breeding Low Methanogenic Forages Utilizing Haplotype Variation.</title>
        <authorList>
            <person name="Kaur P."/>
            <person name="Appels R."/>
            <person name="Bayer P.E."/>
            <person name="Keeble-Gagnere G."/>
            <person name="Wang J."/>
            <person name="Hirakawa H."/>
            <person name="Shirasawa K."/>
            <person name="Vercoe P."/>
            <person name="Stefanova K."/>
            <person name="Durmic Z."/>
            <person name="Nichols P."/>
            <person name="Revell C."/>
            <person name="Isobe S.N."/>
            <person name="Edwards D."/>
            <person name="Erskine W."/>
        </authorList>
    </citation>
    <scope>NUCLEOTIDE SEQUENCE [LARGE SCALE GENOMIC DNA]</scope>
    <source>
        <strain evidence="6">cv. Daliak</strain>
    </source>
</reference>
<dbReference type="EMBL" id="DF973287">
    <property type="protein sequence ID" value="GAU24279.1"/>
    <property type="molecule type" value="Genomic_DNA"/>
</dbReference>
<dbReference type="Pfam" id="PF15341">
    <property type="entry name" value="SLX9"/>
    <property type="match status" value="1"/>
</dbReference>
<dbReference type="OrthoDB" id="18703at2759"/>
<organism evidence="5 6">
    <name type="scientific">Trifolium subterraneum</name>
    <name type="common">Subterranean clover</name>
    <dbReference type="NCBI Taxonomy" id="3900"/>
    <lineage>
        <taxon>Eukaryota</taxon>
        <taxon>Viridiplantae</taxon>
        <taxon>Streptophyta</taxon>
        <taxon>Embryophyta</taxon>
        <taxon>Tracheophyta</taxon>
        <taxon>Spermatophyta</taxon>
        <taxon>Magnoliopsida</taxon>
        <taxon>eudicotyledons</taxon>
        <taxon>Gunneridae</taxon>
        <taxon>Pentapetalae</taxon>
        <taxon>rosids</taxon>
        <taxon>fabids</taxon>
        <taxon>Fabales</taxon>
        <taxon>Fabaceae</taxon>
        <taxon>Papilionoideae</taxon>
        <taxon>50 kb inversion clade</taxon>
        <taxon>NPAAA clade</taxon>
        <taxon>Hologalegina</taxon>
        <taxon>IRL clade</taxon>
        <taxon>Trifolieae</taxon>
        <taxon>Trifolium</taxon>
    </lineage>
</organism>
<keyword evidence="6" id="KW-1185">Reference proteome</keyword>
<evidence type="ECO:0000256" key="2">
    <source>
        <dbReference type="ARBA" id="ARBA00011022"/>
    </source>
</evidence>
<comment type="subcellular location">
    <subcellularLocation>
        <location evidence="1">Nucleus</location>
        <location evidence="1">Nucleolus</location>
    </subcellularLocation>
</comment>
<evidence type="ECO:0000256" key="3">
    <source>
        <dbReference type="ARBA" id="ARBA00023242"/>
    </source>
</evidence>
<keyword evidence="3" id="KW-0539">Nucleus</keyword>
<gene>
    <name evidence="5" type="ORF">TSUD_48670</name>
</gene>
<sequence length="163" mass="18852">MGKTNTRSDTSDSKSDRKFEKKLQFYTKVKNAVASLTAQKSISKNKSKHQRRQKKLKAYNLSSFLETLPELKEPQKPSNEDDFKLNCKNRQTLVLKEGQRLSEFFKDHSSQVDPLAAIYQHLRSTQPEPVVEEQQPKKRRKVNGSKKRKNKSKAKSGIQSMEI</sequence>
<dbReference type="GO" id="GO:0030686">
    <property type="term" value="C:90S preribosome"/>
    <property type="evidence" value="ECO:0007669"/>
    <property type="project" value="InterPro"/>
</dbReference>
<evidence type="ECO:0000256" key="4">
    <source>
        <dbReference type="SAM" id="MobiDB-lite"/>
    </source>
</evidence>
<evidence type="ECO:0000256" key="1">
    <source>
        <dbReference type="ARBA" id="ARBA00004604"/>
    </source>
</evidence>
<dbReference type="AlphaFoldDB" id="A0A2Z6MYU0"/>
<dbReference type="Proteomes" id="UP000242715">
    <property type="component" value="Unassembled WGS sequence"/>
</dbReference>
<dbReference type="GO" id="GO:0000462">
    <property type="term" value="P:maturation of SSU-rRNA from tricistronic rRNA transcript (SSU-rRNA, 5.8S rRNA, LSU-rRNA)"/>
    <property type="evidence" value="ECO:0007669"/>
    <property type="project" value="InterPro"/>
</dbReference>
<evidence type="ECO:0000313" key="6">
    <source>
        <dbReference type="Proteomes" id="UP000242715"/>
    </source>
</evidence>
<comment type="similarity">
    <text evidence="2">Belongs to the SLX9 family.</text>
</comment>
<protein>
    <recommendedName>
        <fullName evidence="7">Ribosome biogenesis protein slx9-like</fullName>
    </recommendedName>
</protein>
<dbReference type="GO" id="GO:0030688">
    <property type="term" value="C:preribosome, small subunit precursor"/>
    <property type="evidence" value="ECO:0007669"/>
    <property type="project" value="InterPro"/>
</dbReference>
<name>A0A2Z6MYU0_TRISU</name>
<feature type="region of interest" description="Disordered" evidence="4">
    <location>
        <begin position="125"/>
        <end position="163"/>
    </location>
</feature>
<dbReference type="PANTHER" id="PTHR31109:SF2">
    <property type="entry name" value="RIBOSOME BIOGENESIS PROTEIN SLX9 HOMOLOG"/>
    <property type="match status" value="1"/>
</dbReference>
<proteinExistence type="inferred from homology"/>
<feature type="compositionally biased region" description="Basic residues" evidence="4">
    <location>
        <begin position="137"/>
        <end position="154"/>
    </location>
</feature>
<evidence type="ECO:0008006" key="7">
    <source>
        <dbReference type="Google" id="ProtNLM"/>
    </source>
</evidence>